<dbReference type="EMBL" id="BFBB01000001">
    <property type="protein sequence ID" value="GBF48600.1"/>
    <property type="molecule type" value="Genomic_DNA"/>
</dbReference>
<reference evidence="2 3" key="1">
    <citation type="submission" date="2018-02" db="EMBL/GenBank/DDBJ databases">
        <title>Novel Leptospira species isolated from soil and water in Japan.</title>
        <authorList>
            <person name="Nakao R."/>
            <person name="Masuzawa T."/>
        </authorList>
    </citation>
    <scope>NUCLEOTIDE SEQUENCE [LARGE SCALE GENOMIC DNA]</scope>
    <source>
        <strain evidence="2 3">YH101</strain>
    </source>
</reference>
<evidence type="ECO:0000256" key="1">
    <source>
        <dbReference type="SAM" id="Phobius"/>
    </source>
</evidence>
<dbReference type="Proteomes" id="UP000245133">
    <property type="component" value="Unassembled WGS sequence"/>
</dbReference>
<comment type="caution">
    <text evidence="2">The sequence shown here is derived from an EMBL/GenBank/DDBJ whole genome shotgun (WGS) entry which is preliminary data.</text>
</comment>
<keyword evidence="3" id="KW-1185">Reference proteome</keyword>
<name>A0A2P2DVK5_9LEPT</name>
<evidence type="ECO:0000313" key="3">
    <source>
        <dbReference type="Proteomes" id="UP000245133"/>
    </source>
</evidence>
<dbReference type="OrthoDB" id="341467at2"/>
<accession>A0A2P2DVK5</accession>
<keyword evidence="1" id="KW-0812">Transmembrane</keyword>
<protein>
    <submittedName>
        <fullName evidence="2">Uncharacterized protein</fullName>
    </submittedName>
</protein>
<dbReference type="AlphaFoldDB" id="A0A2P2DVK5"/>
<proteinExistence type="predicted"/>
<keyword evidence="1" id="KW-0472">Membrane</keyword>
<evidence type="ECO:0000313" key="2">
    <source>
        <dbReference type="EMBL" id="GBF48600.1"/>
    </source>
</evidence>
<dbReference type="RefSeq" id="WP_108972575.1">
    <property type="nucleotide sequence ID" value="NZ_BFBB01000001.1"/>
</dbReference>
<keyword evidence="1" id="KW-1133">Transmembrane helix</keyword>
<organism evidence="2 3">
    <name type="scientific">Leptospira ryugenii</name>
    <dbReference type="NCBI Taxonomy" id="1917863"/>
    <lineage>
        <taxon>Bacteria</taxon>
        <taxon>Pseudomonadati</taxon>
        <taxon>Spirochaetota</taxon>
        <taxon>Spirochaetia</taxon>
        <taxon>Leptospirales</taxon>
        <taxon>Leptospiraceae</taxon>
        <taxon>Leptospira</taxon>
    </lineage>
</organism>
<gene>
    <name evidence="2" type="ORF">LPTSP4_01000</name>
</gene>
<sequence length="342" mass="39270">MSIKIKELFTLSFKKPGLSQEESGLEEKKKAVSEKLEAAFSRAESLEILNANSKWEDANLLVKPLAQDCLKLYLMLNDKNPGLESNDLQKAVAEVTNVPAKLKLKLEYILNFERSTSFLEAKDLERTEGLFTSFLNDLERLFSKKKRAEWNTALSKQKRIWNLQFLTLFIVLFSVSSGTFYYKIRFPKLASTDIRIYALNEENPGVRLEHSAFSKINVSENGNWVTYEFIWDAPILAGQLRIDPTEQARIRIQLKELQLFDEKGSLVFSHSFIWGADLLPENKFQYGSIHELKNSGKPFPGKEIELESLGTDPALHLLLPRSQKIKKATLVIRHTEIKNQFK</sequence>
<feature type="transmembrane region" description="Helical" evidence="1">
    <location>
        <begin position="160"/>
        <end position="182"/>
    </location>
</feature>